<comment type="caution">
    <text evidence="1">The sequence shown here is derived from an EMBL/GenBank/DDBJ whole genome shotgun (WGS) entry which is preliminary data.</text>
</comment>
<evidence type="ECO:0000313" key="1">
    <source>
        <dbReference type="EMBL" id="EDT12170.1"/>
    </source>
</evidence>
<protein>
    <submittedName>
        <fullName evidence="1">Uncharacterized protein</fullName>
    </submittedName>
</protein>
<keyword evidence="2" id="KW-1185">Reference proteome</keyword>
<dbReference type="EMBL" id="ABLD01000002">
    <property type="protein sequence ID" value="EDT12170.1"/>
    <property type="molecule type" value="Genomic_DNA"/>
</dbReference>
<dbReference type="AlphaFoldDB" id="B1FUB6"/>
<accession>B1FUB6</accession>
<dbReference type="Proteomes" id="UP000005045">
    <property type="component" value="Unassembled WGS sequence"/>
</dbReference>
<reference evidence="1 2" key="1">
    <citation type="submission" date="2008-03" db="EMBL/GenBank/DDBJ databases">
        <title>Sequencing of the draft genome and assembly of Burkholderia graminis C4D1M.</title>
        <authorList>
            <consortium name="US DOE Joint Genome Institute (JGI-PGF)"/>
            <person name="Copeland A."/>
            <person name="Lucas S."/>
            <person name="Lapidus A."/>
            <person name="Glavina del Rio T."/>
            <person name="Dalin E."/>
            <person name="Tice H."/>
            <person name="Bruce D."/>
            <person name="Goodwin L."/>
            <person name="Pitluck S."/>
            <person name="Larimer F."/>
            <person name="Land M.L."/>
            <person name="Hauser L."/>
            <person name="Tiedje J."/>
            <person name="Richardson P."/>
        </authorList>
    </citation>
    <scope>NUCLEOTIDE SEQUENCE [LARGE SCALE GENOMIC DNA]</scope>
    <source>
        <strain evidence="2">ATCC 700544 / DSM 17151 / LMG 18924 / NCIMB 13744 / C4D1M</strain>
    </source>
</reference>
<organism evidence="1 2">
    <name type="scientific">Paraburkholderia graminis (strain ATCC 700544 / DSM 17151 / LMG 18924 / NCIMB 13744 / C4D1M)</name>
    <dbReference type="NCBI Taxonomy" id="396598"/>
    <lineage>
        <taxon>Bacteria</taxon>
        <taxon>Pseudomonadati</taxon>
        <taxon>Pseudomonadota</taxon>
        <taxon>Betaproteobacteria</taxon>
        <taxon>Burkholderiales</taxon>
        <taxon>Burkholderiaceae</taxon>
        <taxon>Paraburkholderia</taxon>
    </lineage>
</organism>
<evidence type="ECO:0000313" key="2">
    <source>
        <dbReference type="Proteomes" id="UP000005045"/>
    </source>
</evidence>
<name>B1FUB6_PARG4</name>
<sequence>MLYWESGVGARQYIARFVGLTRRRYERKKDDGTTA</sequence>
<proteinExistence type="predicted"/>
<gene>
    <name evidence="1" type="ORF">BgramDRAFT_0734</name>
</gene>